<dbReference type="Gene3D" id="3.60.40.10">
    <property type="entry name" value="PPM-type phosphatase domain"/>
    <property type="match status" value="1"/>
</dbReference>
<dbReference type="KEGG" id="cle:Clole_3401"/>
<keyword evidence="2" id="KW-0472">Membrane</keyword>
<dbReference type="Pfam" id="PF07228">
    <property type="entry name" value="SpoIIE"/>
    <property type="match status" value="1"/>
</dbReference>
<dbReference type="PROSITE" id="PS51746">
    <property type="entry name" value="PPM_2"/>
    <property type="match status" value="1"/>
</dbReference>
<keyword evidence="1 4" id="KW-0378">Hydrolase</keyword>
<dbReference type="HOGENOM" id="CLU_017349_0_0_9"/>
<keyword evidence="2" id="KW-0812">Transmembrane</keyword>
<dbReference type="Pfam" id="PF19732">
    <property type="entry name" value="SpoIIE_N"/>
    <property type="match status" value="1"/>
</dbReference>
<evidence type="ECO:0000313" key="4">
    <source>
        <dbReference type="EMBL" id="ADZ85088.1"/>
    </source>
</evidence>
<evidence type="ECO:0000259" key="3">
    <source>
        <dbReference type="PROSITE" id="PS51746"/>
    </source>
</evidence>
<dbReference type="InterPro" id="IPR014221">
    <property type="entry name" value="SpoII_E"/>
</dbReference>
<dbReference type="EC" id="3.1.3.16" evidence="4"/>
<dbReference type="GO" id="GO:0004722">
    <property type="term" value="F:protein serine/threonine phosphatase activity"/>
    <property type="evidence" value="ECO:0007669"/>
    <property type="project" value="UniProtKB-EC"/>
</dbReference>
<keyword evidence="5" id="KW-1185">Reference proteome</keyword>
<protein>
    <submittedName>
        <fullName evidence="4">Protein serine/threonine phosphatase</fullName>
        <ecNumber evidence="4">3.1.3.16</ecNumber>
    </submittedName>
</protein>
<dbReference type="PANTHER" id="PTHR43156:SF2">
    <property type="entry name" value="STAGE II SPORULATION PROTEIN E"/>
    <property type="match status" value="1"/>
</dbReference>
<dbReference type="InterPro" id="IPR052016">
    <property type="entry name" value="Bact_Sigma-Reg"/>
</dbReference>
<feature type="transmembrane region" description="Helical" evidence="2">
    <location>
        <begin position="185"/>
        <end position="216"/>
    </location>
</feature>
<dbReference type="RefSeq" id="WP_013658364.1">
    <property type="nucleotide sequence ID" value="NC_015275.1"/>
</dbReference>
<accession>F2JRQ8</accession>
<feature type="transmembrane region" description="Helical" evidence="2">
    <location>
        <begin position="7"/>
        <end position="31"/>
    </location>
</feature>
<feature type="transmembrane region" description="Helical" evidence="2">
    <location>
        <begin position="90"/>
        <end position="107"/>
    </location>
</feature>
<feature type="transmembrane region" description="Helical" evidence="2">
    <location>
        <begin position="113"/>
        <end position="134"/>
    </location>
</feature>
<dbReference type="SMART" id="SM00331">
    <property type="entry name" value="PP2C_SIG"/>
    <property type="match status" value="1"/>
</dbReference>
<feature type="domain" description="PPM-type phosphatase" evidence="3">
    <location>
        <begin position="551"/>
        <end position="760"/>
    </location>
</feature>
<evidence type="ECO:0000313" key="5">
    <source>
        <dbReference type="Proteomes" id="UP000008467"/>
    </source>
</evidence>
<feature type="transmembrane region" description="Helical" evidence="2">
    <location>
        <begin position="43"/>
        <end position="70"/>
    </location>
</feature>
<proteinExistence type="predicted"/>
<feature type="transmembrane region" description="Helical" evidence="2">
    <location>
        <begin position="245"/>
        <end position="260"/>
    </location>
</feature>
<dbReference type="SUPFAM" id="SSF81606">
    <property type="entry name" value="PP2C-like"/>
    <property type="match status" value="1"/>
</dbReference>
<name>F2JRQ8_CELLD</name>
<keyword evidence="2" id="KW-1133">Transmembrane helix</keyword>
<dbReference type="STRING" id="642492.Clole_3401"/>
<dbReference type="PANTHER" id="PTHR43156">
    <property type="entry name" value="STAGE II SPORULATION PROTEIN E-RELATED"/>
    <property type="match status" value="1"/>
</dbReference>
<dbReference type="InterPro" id="IPR001932">
    <property type="entry name" value="PPM-type_phosphatase-like_dom"/>
</dbReference>
<evidence type="ECO:0000256" key="1">
    <source>
        <dbReference type="ARBA" id="ARBA00022801"/>
    </source>
</evidence>
<dbReference type="Proteomes" id="UP000008467">
    <property type="component" value="Chromosome"/>
</dbReference>
<feature type="transmembrane region" description="Helical" evidence="2">
    <location>
        <begin position="155"/>
        <end position="173"/>
    </location>
</feature>
<evidence type="ECO:0000256" key="2">
    <source>
        <dbReference type="SAM" id="Phobius"/>
    </source>
</evidence>
<gene>
    <name evidence="4" type="ordered locus">Clole_3401</name>
</gene>
<sequence>MTVMLCCMAFFMGRIQLFGGFYTLGIAYVGAMYLNKQTRRWGAVLGILGLLSVGKLDTILVRYILILLLLMGFRMGMQFFGSECNTKNQTVLTGLSTFIISLMSLLIGQATIYSMAVCLLETAVAMGLVTILAYSIQVLDKKRTTPLTQNEMASMSFLIAGLLGGMMDFYMIVPLFERVYFKDVLIFILILSVIFLGGMSSGIIMTLIISTVLVVIGYMPTQFVAIYLFAALIGGLFYFLDRVGIVFAAGLGLLLGFALFNQRVIDLPIVGAYVGAVVMSLCIPRNYFGLGDWFGYGIDVDEEKHLIHVQTIITERLNHFSKAFNDLSKTFERISDKEVHFGQADIQNMIEDTGECICQKCSMNHFCWQDYIKDTYASSYDMLDTIEKKGCITVADIPVKFKNACINAESFAFTLGFKMDLLKLKRQWQKRFVETRGLISQQFEAVSESIEKLSSNIQSEFYFNKEDERNIREHLHMKGIRTKDIMVLENNGRKEEIHIYVHYKGEMDLKERLIQGIQEALDLKVDVIKYEYHIEDKYCYFKLGIRKQFNITAGAAVAAKGDISGDVYSFMELTSGKYLLALADGMGSGKLANEESTATIELLESFMESGFKNEVAVKMINSALVLKSDIDNFSTMDITLVDEYTGIAEFLKLGASTSFLVREEEVTTIKASSLPIGILDRVDIVSCKKQLKDGDMVIMVTDGILESKNDFLNKEETFKHFIREAKSNNPQYLASYLLEKTRNLLAGEENDDMTIIVARVWKQC</sequence>
<reference evidence="4 5" key="1">
    <citation type="journal article" date="2011" name="J. Bacteriol.">
        <title>Complete genome sequence of the cellulose-degrading bacterium Cellulosilyticum lentocellum.</title>
        <authorList>
            <consortium name="US DOE Joint Genome Institute"/>
            <person name="Miller D.A."/>
            <person name="Suen G."/>
            <person name="Bruce D."/>
            <person name="Copeland A."/>
            <person name="Cheng J.F."/>
            <person name="Detter C."/>
            <person name="Goodwin L.A."/>
            <person name="Han C.S."/>
            <person name="Hauser L.J."/>
            <person name="Land M.L."/>
            <person name="Lapidus A."/>
            <person name="Lucas S."/>
            <person name="Meincke L."/>
            <person name="Pitluck S."/>
            <person name="Tapia R."/>
            <person name="Teshima H."/>
            <person name="Woyke T."/>
            <person name="Fox B.G."/>
            <person name="Angert E.R."/>
            <person name="Currie C.R."/>
        </authorList>
    </citation>
    <scope>NUCLEOTIDE SEQUENCE [LARGE SCALE GENOMIC DNA]</scope>
    <source>
        <strain evidence="5">ATCC 49066 / DSM 5427 / NCIMB 11756 / RHM5</strain>
    </source>
</reference>
<dbReference type="InterPro" id="IPR036457">
    <property type="entry name" value="PPM-type-like_dom_sf"/>
</dbReference>
<feature type="transmembrane region" description="Helical" evidence="2">
    <location>
        <begin position="267"/>
        <end position="288"/>
    </location>
</feature>
<dbReference type="eggNOG" id="COG2208">
    <property type="taxonomic scope" value="Bacteria"/>
</dbReference>
<dbReference type="AlphaFoldDB" id="F2JRQ8"/>
<dbReference type="EMBL" id="CP002582">
    <property type="protein sequence ID" value="ADZ85088.1"/>
    <property type="molecule type" value="Genomic_DNA"/>
</dbReference>
<dbReference type="NCBIfam" id="TIGR02865">
    <property type="entry name" value="spore_II_E"/>
    <property type="match status" value="1"/>
</dbReference>
<organism evidence="4 5">
    <name type="scientific">Cellulosilyticum lentocellum (strain ATCC 49066 / DSM 5427 / NCIMB 11756 / RHM5)</name>
    <name type="common">Clostridium lentocellum</name>
    <dbReference type="NCBI Taxonomy" id="642492"/>
    <lineage>
        <taxon>Bacteria</taxon>
        <taxon>Bacillati</taxon>
        <taxon>Bacillota</taxon>
        <taxon>Clostridia</taxon>
        <taxon>Lachnospirales</taxon>
        <taxon>Cellulosilyticaceae</taxon>
        <taxon>Cellulosilyticum</taxon>
    </lineage>
</organism>
<dbReference type="InterPro" id="IPR045768">
    <property type="entry name" value="SpoIIE_N"/>
</dbReference>